<dbReference type="Gene3D" id="3.90.1170.30">
    <property type="entry name" value="Pyrimidine nucleoside phosphorylase-like, C-terminal domain"/>
    <property type="match status" value="1"/>
</dbReference>
<dbReference type="PANTHER" id="PTHR10515">
    <property type="entry name" value="THYMIDINE PHOSPHORYLASE"/>
    <property type="match status" value="1"/>
</dbReference>
<dbReference type="InterPro" id="IPR036566">
    <property type="entry name" value="PYNP-like_C_sf"/>
</dbReference>
<dbReference type="GO" id="GO:0006213">
    <property type="term" value="P:pyrimidine nucleoside metabolic process"/>
    <property type="evidence" value="ECO:0007669"/>
    <property type="project" value="InterPro"/>
</dbReference>
<keyword evidence="8 12" id="KW-0547">Nucleotide-binding</keyword>
<comment type="similarity">
    <text evidence="5">In the C-terminal section; belongs to the thymidine/pyrimidine-nucleoside phosphorylase family. Type 2 subfamily.</text>
</comment>
<evidence type="ECO:0000313" key="15">
    <source>
        <dbReference type="Proteomes" id="UP000397656"/>
    </source>
</evidence>
<dbReference type="HAMAP" id="MF_00703">
    <property type="entry name" value="Thymid_phosp_2"/>
    <property type="match status" value="1"/>
</dbReference>
<keyword evidence="7 11" id="KW-0808">Transferase</keyword>
<dbReference type="GO" id="GO:0033863">
    <property type="term" value="F:ribose 1,5-bisphosphate phosphokinase activity"/>
    <property type="evidence" value="ECO:0007669"/>
    <property type="project" value="UniProtKB-UniRule"/>
</dbReference>
<proteinExistence type="inferred from homology"/>
<feature type="domain" description="Guanylate kinase-like" evidence="13">
    <location>
        <begin position="30"/>
        <end position="206"/>
    </location>
</feature>
<comment type="pathway">
    <text evidence="3 12">Metabolic intermediate biosynthesis; 5-phospho-alpha-D-ribose 1-diphosphate biosynthesis; 5-phospho-alpha-D-ribose 1-diphosphate from D-ribose 5-phosphate (route II): step 3/3.</text>
</comment>
<evidence type="ECO:0000256" key="11">
    <source>
        <dbReference type="HAMAP-Rule" id="MF_00703"/>
    </source>
</evidence>
<dbReference type="NCBIfam" id="NF003338">
    <property type="entry name" value="PRK04350.1"/>
    <property type="match status" value="1"/>
</dbReference>
<dbReference type="GO" id="GO:0006015">
    <property type="term" value="P:5-phosphoribose 1-diphosphate biosynthetic process"/>
    <property type="evidence" value="ECO:0007669"/>
    <property type="project" value="UniProtKB-UniRule"/>
</dbReference>
<comment type="function">
    <text evidence="2 12">Catalyzes the phosphorylation of ribose 1,5-bisphosphate to 5-phospho-D-ribosyl alpha-1-diphosphate (PRPP).</text>
</comment>
<dbReference type="InterPro" id="IPR008145">
    <property type="entry name" value="GK/Ca_channel_bsu"/>
</dbReference>
<evidence type="ECO:0000259" key="13">
    <source>
        <dbReference type="PROSITE" id="PS50052"/>
    </source>
</evidence>
<evidence type="ECO:0000256" key="8">
    <source>
        <dbReference type="ARBA" id="ARBA00022741"/>
    </source>
</evidence>
<gene>
    <name evidence="12 14" type="primary">phnN</name>
    <name evidence="14" type="ORF">F7R26_021380</name>
</gene>
<dbReference type="NCBIfam" id="TIGR02322">
    <property type="entry name" value="phosphon_PhnN"/>
    <property type="match status" value="1"/>
</dbReference>
<dbReference type="SMART" id="SM00941">
    <property type="entry name" value="PYNP_C"/>
    <property type="match status" value="1"/>
</dbReference>
<dbReference type="Gene3D" id="3.40.1030.10">
    <property type="entry name" value="Nucleoside phosphorylase/phosphoribosyltransferase catalytic domain"/>
    <property type="match status" value="1"/>
</dbReference>
<evidence type="ECO:0000256" key="12">
    <source>
        <dbReference type="HAMAP-Rule" id="MF_00836"/>
    </source>
</evidence>
<dbReference type="GO" id="GO:0009032">
    <property type="term" value="F:thymidine phosphorylase activity"/>
    <property type="evidence" value="ECO:0007669"/>
    <property type="project" value="UniProtKB-UniRule"/>
</dbReference>
<reference evidence="14 15" key="1">
    <citation type="submission" date="2020-10" db="EMBL/GenBank/DDBJ databases">
        <title>Complete genome sequence of Cupriavidus basilensis CCUG 49340T.</title>
        <authorList>
            <person name="Salva-Serra F."/>
            <person name="Donoso R.A."/>
            <person name="Cho K.H."/>
            <person name="Yoo J.A."/>
            <person name="Lee K."/>
            <person name="Yoon S.-H."/>
            <person name="Perez-Pantoja D."/>
            <person name="Moore E.R.B."/>
        </authorList>
    </citation>
    <scope>NUCLEOTIDE SEQUENCE [LARGE SCALE GENOMIC DNA]</scope>
    <source>
        <strain evidence="15">CCUG 49340</strain>
    </source>
</reference>
<evidence type="ECO:0000256" key="1">
    <source>
        <dbReference type="ARBA" id="ARBA00000373"/>
    </source>
</evidence>
<dbReference type="GO" id="GO:0019634">
    <property type="term" value="P:organic phosphonate metabolic process"/>
    <property type="evidence" value="ECO:0007669"/>
    <property type="project" value="UniProtKB-UniRule"/>
</dbReference>
<evidence type="ECO:0000256" key="5">
    <source>
        <dbReference type="ARBA" id="ARBA00008689"/>
    </source>
</evidence>
<dbReference type="Gene3D" id="1.20.970.50">
    <property type="match status" value="1"/>
</dbReference>
<dbReference type="Proteomes" id="UP000397656">
    <property type="component" value="Chromosome 2"/>
</dbReference>
<dbReference type="SUPFAM" id="SSF52540">
    <property type="entry name" value="P-loop containing nucleoside triphosphate hydrolases"/>
    <property type="match status" value="1"/>
</dbReference>
<dbReference type="InterPro" id="IPR036320">
    <property type="entry name" value="Glycosyl_Trfase_fam3_N_dom_sf"/>
</dbReference>
<keyword evidence="6 11" id="KW-0328">Glycosyltransferase</keyword>
<comment type="catalytic activity">
    <reaction evidence="1 12">
        <text>alpha-D-ribose 1,5-bisphosphate + ATP = 5-phospho-alpha-D-ribose 1-diphosphate + ADP</text>
        <dbReference type="Rhea" id="RHEA:20109"/>
        <dbReference type="ChEBI" id="CHEBI:30616"/>
        <dbReference type="ChEBI" id="CHEBI:58017"/>
        <dbReference type="ChEBI" id="CHEBI:68688"/>
        <dbReference type="ChEBI" id="CHEBI:456216"/>
        <dbReference type="EC" id="2.7.4.23"/>
    </reaction>
</comment>
<dbReference type="HAMAP" id="MF_00836">
    <property type="entry name" value="PhnN"/>
    <property type="match status" value="1"/>
</dbReference>
<protein>
    <recommendedName>
        <fullName evidence="11 12">Multifunctional fusion protein</fullName>
    </recommendedName>
    <domain>
        <recommendedName>
            <fullName evidence="11">Putative thymidine phosphorylase</fullName>
            <ecNumber evidence="11">2.4.2.4</ecNumber>
        </recommendedName>
        <alternativeName>
            <fullName evidence="11">TdRPase</fullName>
        </alternativeName>
    </domain>
    <domain>
        <recommendedName>
            <fullName evidence="12">Ribose 1,5-bisphosphate phosphokinase PhnN</fullName>
            <ecNumber evidence="12">2.7.4.23</ecNumber>
        </recommendedName>
        <alternativeName>
            <fullName evidence="12">Ribose 1,5-bisphosphokinase</fullName>
        </alternativeName>
    </domain>
</protein>
<organism evidence="14 15">
    <name type="scientific">Cupriavidus basilensis</name>
    <dbReference type="NCBI Taxonomy" id="68895"/>
    <lineage>
        <taxon>Bacteria</taxon>
        <taxon>Pseudomonadati</taxon>
        <taxon>Pseudomonadota</taxon>
        <taxon>Betaproteobacteria</taxon>
        <taxon>Burkholderiales</taxon>
        <taxon>Burkholderiaceae</taxon>
        <taxon>Cupriavidus</taxon>
    </lineage>
</organism>
<dbReference type="Pfam" id="PF00591">
    <property type="entry name" value="Glycos_transf_3"/>
    <property type="match status" value="1"/>
</dbReference>
<keyword evidence="14" id="KW-0418">Kinase</keyword>
<dbReference type="InterPro" id="IPR012699">
    <property type="entry name" value="PhnN"/>
</dbReference>
<dbReference type="InterPro" id="IPR017459">
    <property type="entry name" value="Glycosyl_Trfase_fam3_N_dom"/>
</dbReference>
<dbReference type="GO" id="GO:0005524">
    <property type="term" value="F:ATP binding"/>
    <property type="evidence" value="ECO:0007669"/>
    <property type="project" value="UniProtKB-KW"/>
</dbReference>
<evidence type="ECO:0000256" key="4">
    <source>
        <dbReference type="ARBA" id="ARBA00005935"/>
    </source>
</evidence>
<sequence>MKKPQTWDDCSAGTAQAILHTDKAGQRIAGTFFLVVGPSGAGKDSLMEGARATLHGDARYVFARRVITRPAGSPGEDHDGVSEAEFSARDAAGAFLMTWAAHGLRYGLPASLLDELERGRHVVANGSRGVAAALAARLRNFVVIHVTAPAQVLAQRIAARGRESGDDVLRRLQRAPDPLPAGVASVTVSNDGALDAGIARFVEALGTTVTPLVATRLPISTGEAHIAYMAPALAVRHERVAVRVGKAEIAAAVHVVESPGLLHDAQIGLSDALFERLRIAPGATVRLRGIPAPASRELLRRKLRGKVLSEAEYEAVLRDAVEGRYSELELTAFLVAATQHLTDAEVLGVARARARFAPRIAWDERIVVDKHSMGGVPGSRITLIVVPIVAAHGLAMPKTSSRAITSAAGTAEAMATVARVDLDSADVRRCVAQARACIAWNGRLNHSALDDVMNAITRPLGLDANRWSVASILSKKFTAGSTHVIVDLPYGPQAKLRTQAEAQALGALFETVGEGLGMHVRAFATDGSKPIGRGVGPALEVRDVRLVLAGRPEAPADLREKALDFAGQILAFDPAVASPAEGRRIAAHLLASGVASAAFDRIVAAQGARATPDAPGHHVHTVPASAAGVVADIDGFAIAGIARGAGAPRRPGAGVDLLCTVGDRLVAGQALFRIHAETAGDLEAGVQAHASAELAGPPVRIRRD</sequence>
<dbReference type="InterPro" id="IPR027417">
    <property type="entry name" value="P-loop_NTPase"/>
</dbReference>
<evidence type="ECO:0000256" key="7">
    <source>
        <dbReference type="ARBA" id="ARBA00022679"/>
    </source>
</evidence>
<dbReference type="SUPFAM" id="SSF47648">
    <property type="entry name" value="Nucleoside phosphorylase/phosphoribosyltransferase N-terminal domain"/>
    <property type="match status" value="1"/>
</dbReference>
<dbReference type="InterPro" id="IPR028579">
    <property type="entry name" value="Thym_Pase_Put"/>
</dbReference>
<dbReference type="SUPFAM" id="SSF52418">
    <property type="entry name" value="Nucleoside phosphorylase/phosphoribosyltransferase catalytic domain"/>
    <property type="match status" value="1"/>
</dbReference>
<dbReference type="InterPro" id="IPR008144">
    <property type="entry name" value="Guanylate_kin-like_dom"/>
</dbReference>
<name>A0A643FV27_9BURK</name>
<accession>A0A643FV27</accession>
<dbReference type="GO" id="GO:0005829">
    <property type="term" value="C:cytosol"/>
    <property type="evidence" value="ECO:0007669"/>
    <property type="project" value="TreeGrafter"/>
</dbReference>
<dbReference type="InterPro" id="IPR013102">
    <property type="entry name" value="PYNP_C"/>
</dbReference>
<dbReference type="InterPro" id="IPR000312">
    <property type="entry name" value="Glycosyl_Trfase_fam3"/>
</dbReference>
<dbReference type="GO" id="GO:0004645">
    <property type="term" value="F:1,4-alpha-oligoglucan phosphorylase activity"/>
    <property type="evidence" value="ECO:0007669"/>
    <property type="project" value="InterPro"/>
</dbReference>
<comment type="similarity">
    <text evidence="12">Belongs to the ribose 1,5-bisphosphokinase family.</text>
</comment>
<dbReference type="InterPro" id="IPR000053">
    <property type="entry name" value="Thymidine/pyrmidine_PPase"/>
</dbReference>
<comment type="similarity">
    <text evidence="4">In the N-terminal section; belongs to the ribose 1,5-bisphosphokinase family.</text>
</comment>
<dbReference type="Pfam" id="PF02885">
    <property type="entry name" value="Glycos_trans_3N"/>
    <property type="match status" value="1"/>
</dbReference>
<dbReference type="InterPro" id="IPR035902">
    <property type="entry name" value="Nuc_phospho_transferase"/>
</dbReference>
<evidence type="ECO:0000256" key="10">
    <source>
        <dbReference type="ARBA" id="ARBA00048550"/>
    </source>
</evidence>
<dbReference type="SMART" id="SM00072">
    <property type="entry name" value="GuKc"/>
    <property type="match status" value="1"/>
</dbReference>
<evidence type="ECO:0000256" key="3">
    <source>
        <dbReference type="ARBA" id="ARBA00005069"/>
    </source>
</evidence>
<dbReference type="UniPathway" id="UPA00087">
    <property type="reaction ID" value="UER00175"/>
</dbReference>
<dbReference type="AlphaFoldDB" id="A0A643FV27"/>
<dbReference type="EMBL" id="CP062804">
    <property type="protein sequence ID" value="QOT80048.1"/>
    <property type="molecule type" value="Genomic_DNA"/>
</dbReference>
<feature type="binding site" evidence="12">
    <location>
        <begin position="37"/>
        <end position="44"/>
    </location>
    <ligand>
        <name>ATP</name>
        <dbReference type="ChEBI" id="CHEBI:30616"/>
    </ligand>
</feature>
<dbReference type="Gene3D" id="3.40.50.300">
    <property type="entry name" value="P-loop containing nucleotide triphosphate hydrolases"/>
    <property type="match status" value="1"/>
</dbReference>
<evidence type="ECO:0000256" key="9">
    <source>
        <dbReference type="ARBA" id="ARBA00022840"/>
    </source>
</evidence>
<dbReference type="PANTHER" id="PTHR10515:SF0">
    <property type="entry name" value="THYMIDINE PHOSPHORYLASE"/>
    <property type="match status" value="1"/>
</dbReference>
<keyword evidence="9 12" id="KW-0067">ATP-binding</keyword>
<dbReference type="PROSITE" id="PS50052">
    <property type="entry name" value="GUANYLATE_KINASE_2"/>
    <property type="match status" value="1"/>
</dbReference>
<dbReference type="EC" id="2.4.2.4" evidence="11"/>
<dbReference type="EC" id="2.7.4.23" evidence="12"/>
<evidence type="ECO:0000313" key="14">
    <source>
        <dbReference type="EMBL" id="QOT80048.1"/>
    </source>
</evidence>
<comment type="catalytic activity">
    <reaction evidence="10 11">
        <text>thymidine + phosphate = 2-deoxy-alpha-D-ribose 1-phosphate + thymine</text>
        <dbReference type="Rhea" id="RHEA:16037"/>
        <dbReference type="ChEBI" id="CHEBI:17748"/>
        <dbReference type="ChEBI" id="CHEBI:17821"/>
        <dbReference type="ChEBI" id="CHEBI:43474"/>
        <dbReference type="ChEBI" id="CHEBI:57259"/>
        <dbReference type="EC" id="2.4.2.4"/>
    </reaction>
</comment>
<dbReference type="GO" id="GO:0006206">
    <property type="term" value="P:pyrimidine nucleobase metabolic process"/>
    <property type="evidence" value="ECO:0007669"/>
    <property type="project" value="InterPro"/>
</dbReference>
<dbReference type="SUPFAM" id="SSF54680">
    <property type="entry name" value="Pyrimidine nucleoside phosphorylase C-terminal domain"/>
    <property type="match status" value="1"/>
</dbReference>
<comment type="similarity">
    <text evidence="11">Belongs to the thymidine/pyrimidine-nucleoside phosphorylase family. Type 2 subfamily.</text>
</comment>
<evidence type="ECO:0000256" key="6">
    <source>
        <dbReference type="ARBA" id="ARBA00022676"/>
    </source>
</evidence>
<evidence type="ECO:0000256" key="2">
    <source>
        <dbReference type="ARBA" id="ARBA00002554"/>
    </source>
</evidence>